<dbReference type="Gene3D" id="3.40.605.10">
    <property type="entry name" value="Aldehyde Dehydrogenase, Chain A, domain 1"/>
    <property type="match status" value="1"/>
</dbReference>
<gene>
    <name evidence="5" type="ORF">FIV42_09005</name>
</gene>
<dbReference type="SUPFAM" id="SSF53720">
    <property type="entry name" value="ALDH-like"/>
    <property type="match status" value="1"/>
</dbReference>
<feature type="domain" description="Aldehyde dehydrogenase" evidence="4">
    <location>
        <begin position="18"/>
        <end position="460"/>
    </location>
</feature>
<sequence length="496" mass="53752">MDYKGNFIDGKWRAVTSSDGEIVRENPCRTSETVFSAPWAVSAVDEAVQAAKKALPAWDRLGVEGRMPYLERFKEALAARKEDLAHIIAREVGKPLWEARTEAGALTAKIEIMCGPGLELTQEVHPDGLANGSYRHRPLGVLGVLGPFNFPLHLPNGHIIPGLINGNTVVVKPSELAPGCMQLYFECAQEAGFPDGVINLVQGKGEVGAELAGHRGVNGVLFTGSWETGLRIKQATEEHYWKLLALEMGGKNTSVVLEDADLMQAVHEVGLAAYLTTGQRCSATSRVVVRNEVADEFIDCLRDLSTRVTTGDALDEEAFMGPLASGSGFDKFLQAQRDNEGGRLVPLLEGGRARSDLDGYFVKPSVWLAKSVDATGSHQGRELFGPDIVVYVVDNDEDAVRVANATEYGLSMSVFTADEERFENLSYGLRAGVLNMNRSTCGASSRLPFGGIKKSGNHRPSALLAGLYCTYPQAQLRQEPGWQPESLESGPLSYLE</sequence>
<dbReference type="AlphaFoldDB" id="A0A4Y6PSW0"/>
<dbReference type="PROSITE" id="PS00070">
    <property type="entry name" value="ALDEHYDE_DEHYDR_CYS"/>
    <property type="match status" value="1"/>
</dbReference>
<accession>A0A4Y6PSW0</accession>
<organism evidence="5 6">
    <name type="scientific">Persicimonas caeni</name>
    <dbReference type="NCBI Taxonomy" id="2292766"/>
    <lineage>
        <taxon>Bacteria</taxon>
        <taxon>Deltaproteobacteria</taxon>
        <taxon>Bradymonadales</taxon>
        <taxon>Bradymonadaceae</taxon>
        <taxon>Persicimonas</taxon>
    </lineage>
</organism>
<dbReference type="InterPro" id="IPR029510">
    <property type="entry name" value="Ald_DH_CS_GLU"/>
</dbReference>
<comment type="similarity">
    <text evidence="3">Belongs to the aldehyde dehydrogenase family.</text>
</comment>
<dbReference type="PROSITE" id="PS00687">
    <property type="entry name" value="ALDEHYDE_DEHYDR_GLU"/>
    <property type="match status" value="1"/>
</dbReference>
<evidence type="ECO:0000256" key="2">
    <source>
        <dbReference type="PROSITE-ProRule" id="PRU10007"/>
    </source>
</evidence>
<dbReference type="GO" id="GO:0016620">
    <property type="term" value="F:oxidoreductase activity, acting on the aldehyde or oxo group of donors, NAD or NADP as acceptor"/>
    <property type="evidence" value="ECO:0007669"/>
    <property type="project" value="InterPro"/>
</dbReference>
<evidence type="ECO:0000259" key="4">
    <source>
        <dbReference type="Pfam" id="PF00171"/>
    </source>
</evidence>
<dbReference type="OrthoDB" id="6187633at2"/>
<evidence type="ECO:0000256" key="1">
    <source>
        <dbReference type="ARBA" id="ARBA00023002"/>
    </source>
</evidence>
<evidence type="ECO:0000313" key="5">
    <source>
        <dbReference type="EMBL" id="QDG50865.1"/>
    </source>
</evidence>
<dbReference type="Gene3D" id="3.40.309.10">
    <property type="entry name" value="Aldehyde Dehydrogenase, Chain A, domain 2"/>
    <property type="match status" value="1"/>
</dbReference>
<evidence type="ECO:0000313" key="6">
    <source>
        <dbReference type="Proteomes" id="UP000315995"/>
    </source>
</evidence>
<dbReference type="InterPro" id="IPR016160">
    <property type="entry name" value="Ald_DH_CS_CYS"/>
</dbReference>
<dbReference type="InterPro" id="IPR015590">
    <property type="entry name" value="Aldehyde_DH_dom"/>
</dbReference>
<evidence type="ECO:0000256" key="3">
    <source>
        <dbReference type="RuleBase" id="RU003345"/>
    </source>
</evidence>
<reference evidence="5 6" key="1">
    <citation type="submission" date="2019-06" db="EMBL/GenBank/DDBJ databases">
        <title>Persicimonas caeni gen. nov., sp. nov., a predatory bacterium isolated from solar saltern.</title>
        <authorList>
            <person name="Wang S."/>
        </authorList>
    </citation>
    <scope>NUCLEOTIDE SEQUENCE [LARGE SCALE GENOMIC DNA]</scope>
    <source>
        <strain evidence="5 6">YN101</strain>
    </source>
</reference>
<dbReference type="InterPro" id="IPR016162">
    <property type="entry name" value="Ald_DH_N"/>
</dbReference>
<dbReference type="Proteomes" id="UP000315995">
    <property type="component" value="Chromosome"/>
</dbReference>
<name>A0A4Y6PSW0_PERCE</name>
<dbReference type="RefSeq" id="WP_141197357.1">
    <property type="nucleotide sequence ID" value="NZ_CP041186.1"/>
</dbReference>
<keyword evidence="6" id="KW-1185">Reference proteome</keyword>
<dbReference type="Pfam" id="PF00171">
    <property type="entry name" value="Aldedh"/>
    <property type="match status" value="1"/>
</dbReference>
<dbReference type="InterPro" id="IPR016163">
    <property type="entry name" value="Ald_DH_C"/>
</dbReference>
<dbReference type="EMBL" id="CP041186">
    <property type="protein sequence ID" value="QDG50865.1"/>
    <property type="molecule type" value="Genomic_DNA"/>
</dbReference>
<dbReference type="PANTHER" id="PTHR11699">
    <property type="entry name" value="ALDEHYDE DEHYDROGENASE-RELATED"/>
    <property type="match status" value="1"/>
</dbReference>
<feature type="active site" evidence="2">
    <location>
        <position position="247"/>
    </location>
</feature>
<dbReference type="InterPro" id="IPR016161">
    <property type="entry name" value="Ald_DH/histidinol_DH"/>
</dbReference>
<protein>
    <submittedName>
        <fullName evidence="5">Aldehyde dehydrogenase family protein</fullName>
    </submittedName>
</protein>
<accession>A0A5B8Y7R2</accession>
<proteinExistence type="inferred from homology"/>
<keyword evidence="1 3" id="KW-0560">Oxidoreductase</keyword>